<comment type="caution">
    <text evidence="12">The sequence shown here is derived from an EMBL/GenBank/DDBJ whole genome shotgun (WGS) entry which is preliminary data.</text>
</comment>
<comment type="similarity">
    <text evidence="2 9">Belongs to the RecN family.</text>
</comment>
<evidence type="ECO:0000256" key="2">
    <source>
        <dbReference type="ARBA" id="ARBA00009441"/>
    </source>
</evidence>
<dbReference type="InterPro" id="IPR004604">
    <property type="entry name" value="DNA_recomb/repair_RecN"/>
</dbReference>
<reference evidence="12 13" key="1">
    <citation type="journal article" date="2016" name="Nat. Commun.">
        <title>Thousands of microbial genomes shed light on interconnected biogeochemical processes in an aquifer system.</title>
        <authorList>
            <person name="Anantharaman K."/>
            <person name="Brown C.T."/>
            <person name="Hug L.A."/>
            <person name="Sharon I."/>
            <person name="Castelle C.J."/>
            <person name="Probst A.J."/>
            <person name="Thomas B.C."/>
            <person name="Singh A."/>
            <person name="Wilkins M.J."/>
            <person name="Karaoz U."/>
            <person name="Brodie E.L."/>
            <person name="Williams K.H."/>
            <person name="Hubbard S.S."/>
            <person name="Banfield J.F."/>
        </authorList>
    </citation>
    <scope>NUCLEOTIDE SEQUENCE [LARGE SCALE GENOMIC DNA]</scope>
</reference>
<feature type="region of interest" description="Disordered" evidence="10">
    <location>
        <begin position="536"/>
        <end position="556"/>
    </location>
</feature>
<name>A0A1G1KU32_9BACT</name>
<dbReference type="Pfam" id="PF02463">
    <property type="entry name" value="SMC_N"/>
    <property type="match status" value="1"/>
</dbReference>
<dbReference type="GO" id="GO:0005524">
    <property type="term" value="F:ATP binding"/>
    <property type="evidence" value="ECO:0007669"/>
    <property type="project" value="UniProtKB-KW"/>
</dbReference>
<keyword evidence="7 9" id="KW-0234">DNA repair</keyword>
<dbReference type="PIRSF" id="PIRSF003128">
    <property type="entry name" value="RecN"/>
    <property type="match status" value="1"/>
</dbReference>
<dbReference type="PANTHER" id="PTHR11059:SF0">
    <property type="entry name" value="DNA REPAIR PROTEIN RECN"/>
    <property type="match status" value="1"/>
</dbReference>
<sequence length="556" mass="63328">MLVELHIENFILIDRINIEFSPRMNVLTGETGAGKSILIDAIRFVLGERMDGVRARLKDKSAFVEAVFEIEDETFLRSHLMEPYLEKNDTLLILRREQNAEGKSRAWVNQRMVNISALKEIGTSLIDIHGQYDHQLLLDPASHVEMIDRFAGEGLESLKEAYGASYDEYQALVFQKAELVSLEAGREREMDLLKYQIDEIERVELESGEEEGLKEEHNRLANSEKLHEYTARLLAVLDEDETAASSTLQNAHRELMGLIKLDPSLETLKSDYETVQVGLNEIVRTIRDYQEGLSFDQGRLEEIEKRLDLIEHLKRKYGGSVSEIQHFFSQAKEKYDKLANTAFYAKEIDQKVSQIFPKMKQIASRLTDKRKKSGSALKKVIESELKDLEIAHVRFECQVHEADFGLSGKDRVEFMISLNLGQPLLPLHKIISAGEVSRVMLAMKKALMNIDPIETLIFDEIDANIGGRLGSVTGKKLKEISDERQVLLITHLPQIASFADKHFKVSKRVHDGQTVTEYSVIDGEDKVKELAQMMSGKEETEISKKHARDMLNRVSS</sequence>
<dbReference type="GO" id="GO:0006310">
    <property type="term" value="P:DNA recombination"/>
    <property type="evidence" value="ECO:0007669"/>
    <property type="project" value="InterPro"/>
</dbReference>
<evidence type="ECO:0000256" key="4">
    <source>
        <dbReference type="ARBA" id="ARBA00022741"/>
    </source>
</evidence>
<dbReference type="Gene3D" id="3.40.50.300">
    <property type="entry name" value="P-loop containing nucleotide triphosphate hydrolases"/>
    <property type="match status" value="2"/>
</dbReference>
<dbReference type="FunFam" id="3.40.50.300:FF:000319">
    <property type="entry name" value="DNA repair protein RecN"/>
    <property type="match status" value="1"/>
</dbReference>
<dbReference type="SUPFAM" id="SSF52540">
    <property type="entry name" value="P-loop containing nucleoside triphosphate hydrolases"/>
    <property type="match status" value="1"/>
</dbReference>
<evidence type="ECO:0000256" key="10">
    <source>
        <dbReference type="SAM" id="MobiDB-lite"/>
    </source>
</evidence>
<protein>
    <recommendedName>
        <fullName evidence="3 9">DNA repair protein RecN</fullName>
    </recommendedName>
    <alternativeName>
        <fullName evidence="8 9">Recombination protein N</fullName>
    </alternativeName>
</protein>
<evidence type="ECO:0000256" key="6">
    <source>
        <dbReference type="ARBA" id="ARBA00022840"/>
    </source>
</evidence>
<keyword evidence="5 9" id="KW-0227">DNA damage</keyword>
<evidence type="ECO:0000259" key="11">
    <source>
        <dbReference type="Pfam" id="PF02463"/>
    </source>
</evidence>
<dbReference type="InterPro" id="IPR027417">
    <property type="entry name" value="P-loop_NTPase"/>
</dbReference>
<evidence type="ECO:0000256" key="7">
    <source>
        <dbReference type="ARBA" id="ARBA00023204"/>
    </source>
</evidence>
<evidence type="ECO:0000256" key="3">
    <source>
        <dbReference type="ARBA" id="ARBA00021315"/>
    </source>
</evidence>
<evidence type="ECO:0000313" key="12">
    <source>
        <dbReference type="EMBL" id="OGW96407.1"/>
    </source>
</evidence>
<evidence type="ECO:0000313" key="13">
    <source>
        <dbReference type="Proteomes" id="UP000178187"/>
    </source>
</evidence>
<evidence type="ECO:0000256" key="1">
    <source>
        <dbReference type="ARBA" id="ARBA00003618"/>
    </source>
</evidence>
<comment type="function">
    <text evidence="1 9">May be involved in recombinational repair of damaged DNA.</text>
</comment>
<evidence type="ECO:0000256" key="5">
    <source>
        <dbReference type="ARBA" id="ARBA00022763"/>
    </source>
</evidence>
<dbReference type="NCBIfam" id="TIGR00634">
    <property type="entry name" value="recN"/>
    <property type="match status" value="1"/>
</dbReference>
<gene>
    <name evidence="12" type="ORF">A3G33_00310</name>
</gene>
<dbReference type="InterPro" id="IPR003395">
    <property type="entry name" value="RecF/RecN/SMC_N"/>
</dbReference>
<organism evidence="12 13">
    <name type="scientific">Candidatus Danuiimicrobium aquiferis</name>
    <dbReference type="NCBI Taxonomy" id="1801832"/>
    <lineage>
        <taxon>Bacteria</taxon>
        <taxon>Pseudomonadati</taxon>
        <taxon>Candidatus Omnitrophota</taxon>
        <taxon>Candidatus Danuiimicrobium</taxon>
    </lineage>
</organism>
<dbReference type="CDD" id="cd03241">
    <property type="entry name" value="ABC_RecN"/>
    <property type="match status" value="2"/>
</dbReference>
<dbReference type="GO" id="GO:0009432">
    <property type="term" value="P:SOS response"/>
    <property type="evidence" value="ECO:0007669"/>
    <property type="project" value="TreeGrafter"/>
</dbReference>
<evidence type="ECO:0000256" key="8">
    <source>
        <dbReference type="ARBA" id="ARBA00033408"/>
    </source>
</evidence>
<dbReference type="PANTHER" id="PTHR11059">
    <property type="entry name" value="DNA REPAIR PROTEIN RECN"/>
    <property type="match status" value="1"/>
</dbReference>
<feature type="domain" description="RecF/RecN/SMC N-terminal" evidence="11">
    <location>
        <begin position="2"/>
        <end position="508"/>
    </location>
</feature>
<evidence type="ECO:0000256" key="9">
    <source>
        <dbReference type="PIRNR" id="PIRNR003128"/>
    </source>
</evidence>
<dbReference type="Proteomes" id="UP000178187">
    <property type="component" value="Unassembled WGS sequence"/>
</dbReference>
<dbReference type="AlphaFoldDB" id="A0A1G1KU32"/>
<proteinExistence type="inferred from homology"/>
<keyword evidence="4" id="KW-0547">Nucleotide-binding</keyword>
<dbReference type="GO" id="GO:0006281">
    <property type="term" value="P:DNA repair"/>
    <property type="evidence" value="ECO:0007669"/>
    <property type="project" value="UniProtKB-KW"/>
</dbReference>
<dbReference type="EMBL" id="MHFR01000050">
    <property type="protein sequence ID" value="OGW96407.1"/>
    <property type="molecule type" value="Genomic_DNA"/>
</dbReference>
<accession>A0A1G1KU32</accession>
<keyword evidence="6" id="KW-0067">ATP-binding</keyword>
<dbReference type="GO" id="GO:0043590">
    <property type="term" value="C:bacterial nucleoid"/>
    <property type="evidence" value="ECO:0007669"/>
    <property type="project" value="TreeGrafter"/>
</dbReference>